<dbReference type="PANTHER" id="PTHR14187:SF5">
    <property type="entry name" value="HEAT SHOCK 70 KDA PROTEIN 12A"/>
    <property type="match status" value="1"/>
</dbReference>
<dbReference type="RefSeq" id="XP_060288105.1">
    <property type="nucleotide sequence ID" value="XM_060429589.1"/>
</dbReference>
<dbReference type="Proteomes" id="UP001244011">
    <property type="component" value="Unassembled WGS sequence"/>
</dbReference>
<dbReference type="InterPro" id="IPR043129">
    <property type="entry name" value="ATPase_NBD"/>
</dbReference>
<keyword evidence="2" id="KW-1185">Reference proteome</keyword>
<gene>
    <name evidence="1" type="ORF">QBC33DRAFT_555050</name>
</gene>
<evidence type="ECO:0000313" key="1">
    <source>
        <dbReference type="EMBL" id="KAK1771892.1"/>
    </source>
</evidence>
<dbReference type="GeneID" id="85312776"/>
<dbReference type="EMBL" id="MU838998">
    <property type="protein sequence ID" value="KAK1771892.1"/>
    <property type="molecule type" value="Genomic_DNA"/>
</dbReference>
<evidence type="ECO:0000313" key="2">
    <source>
        <dbReference type="Proteomes" id="UP001244011"/>
    </source>
</evidence>
<name>A0AAJ0CAU9_9PEZI</name>
<dbReference type="Gene3D" id="3.30.420.40">
    <property type="match status" value="1"/>
</dbReference>
<protein>
    <submittedName>
        <fullName evidence="1">Uncharacterized protein</fullName>
    </submittedName>
</protein>
<dbReference type="CDD" id="cd10170">
    <property type="entry name" value="ASKHA_NBD_HSP70"/>
    <property type="match status" value="1"/>
</dbReference>
<accession>A0AAJ0CAU9</accession>
<organism evidence="1 2">
    <name type="scientific">Phialemonium atrogriseum</name>
    <dbReference type="NCBI Taxonomy" id="1093897"/>
    <lineage>
        <taxon>Eukaryota</taxon>
        <taxon>Fungi</taxon>
        <taxon>Dikarya</taxon>
        <taxon>Ascomycota</taxon>
        <taxon>Pezizomycotina</taxon>
        <taxon>Sordariomycetes</taxon>
        <taxon>Sordariomycetidae</taxon>
        <taxon>Cephalothecales</taxon>
        <taxon>Cephalothecaceae</taxon>
        <taxon>Phialemonium</taxon>
    </lineage>
</organism>
<sequence length="599" mass="65102">MATQTGTPSHHIVIGVAVKNSPDQNLARSLGDIATVSDWPINPRKIDHLHPFKVKSAVYFGDQPGQGISWGSNVPDVSPDSPRKPIEFFKLLFLPTGMVTPKIQNCEYFRDAASMARLCNRQPEEVAAGFLQCVWDHARRHIVNHVSQDHKRVTNPTFHFVITLPAGWPKEAQRSMLRALRFGMSLDSYPGRTVSLITEADAAALHVAANFARSSNQIPWVVGDAFTIVDTGGATVYLVTYRVKNIDPIEIDQCTWPTAILAGGVFVDDAFVAALRRKATEVFPSEPPLSRHEVAEISSSQLSLDLRLLLDRHSSITVNLPARFDRAAGSAAGEGRANIATIDFTRGDLEDIFLASGIRQISQAVASQANKANATFNTTVKAGLRPNSLNEEAPFPLNICQFVYLVGGYAQYDYLLEWLQHEHGEARSVIRQDAETGFLATVRGAVVHGLNSLSCSMNSATAVGATVLYPESRASFGICAEVQALPWGDSAINSPRTGTFTAMLSKSNAVVNVKIYACSVEPRPTYKTPSVVEFTTLSIAVDLDKLGDLTCDQARDGTTLYRLPIIISICLLLADRLMINASHRGQPLIAPLTASNVGL</sequence>
<dbReference type="SUPFAM" id="SSF53067">
    <property type="entry name" value="Actin-like ATPase domain"/>
    <property type="match status" value="1"/>
</dbReference>
<reference evidence="1" key="1">
    <citation type="submission" date="2023-06" db="EMBL/GenBank/DDBJ databases">
        <title>Genome-scale phylogeny and comparative genomics of the fungal order Sordariales.</title>
        <authorList>
            <consortium name="Lawrence Berkeley National Laboratory"/>
            <person name="Hensen N."/>
            <person name="Bonometti L."/>
            <person name="Westerberg I."/>
            <person name="Brannstrom I.O."/>
            <person name="Guillou S."/>
            <person name="Cros-Aarteil S."/>
            <person name="Calhoun S."/>
            <person name="Haridas S."/>
            <person name="Kuo A."/>
            <person name="Mondo S."/>
            <person name="Pangilinan J."/>
            <person name="Riley R."/>
            <person name="Labutti K."/>
            <person name="Andreopoulos B."/>
            <person name="Lipzen A."/>
            <person name="Chen C."/>
            <person name="Yanf M."/>
            <person name="Daum C."/>
            <person name="Ng V."/>
            <person name="Clum A."/>
            <person name="Steindorff A."/>
            <person name="Ohm R."/>
            <person name="Martin F."/>
            <person name="Silar P."/>
            <person name="Natvig D."/>
            <person name="Lalanne C."/>
            <person name="Gautier V."/>
            <person name="Ament-Velasquez S.L."/>
            <person name="Kruys A."/>
            <person name="Hutchinson M.I."/>
            <person name="Powell A.J."/>
            <person name="Barry K."/>
            <person name="Miller A.N."/>
            <person name="Grigoriev I.V."/>
            <person name="Debuchy R."/>
            <person name="Gladieux P."/>
            <person name="Thoren M.H."/>
            <person name="Johannesson H."/>
        </authorList>
    </citation>
    <scope>NUCLEOTIDE SEQUENCE</scope>
    <source>
        <strain evidence="1">8032-3</strain>
    </source>
</reference>
<dbReference type="AlphaFoldDB" id="A0AAJ0CAU9"/>
<dbReference type="PANTHER" id="PTHR14187">
    <property type="entry name" value="ALPHA KINASE/ELONGATION FACTOR 2 KINASE"/>
    <property type="match status" value="1"/>
</dbReference>
<proteinExistence type="predicted"/>
<comment type="caution">
    <text evidence="1">The sequence shown here is derived from an EMBL/GenBank/DDBJ whole genome shotgun (WGS) entry which is preliminary data.</text>
</comment>